<gene>
    <name evidence="1" type="ORF">RhiirA5_398963</name>
</gene>
<protein>
    <recommendedName>
        <fullName evidence="3">DDE-1 domain-containing protein</fullName>
    </recommendedName>
</protein>
<sequence length="214" mass="24813">MDETPLAFNFLSNTTVEQRGTRTISTLSTGYEYANFTVVLACGLTSRLQPLDVSLNKLFKDKMSEEIKEYKSTEKIKKPSYSLVANWIYIMDLEKSLEYENLEESLMDKNETFYSEYDENESFDNVEENESLESLFELDFNMLTNAKKLVQQNISEEEDNWEDLSDIGSNFSETESDDERDEIITKVPNNENLTLCVIIDMLDGKIQRCNSKKN</sequence>
<dbReference type="AlphaFoldDB" id="A0A2N0PQD4"/>
<evidence type="ECO:0000313" key="1">
    <source>
        <dbReference type="EMBL" id="PKC09032.1"/>
    </source>
</evidence>
<dbReference type="VEuPathDB" id="FungiDB:RhiirFUN_001271"/>
<name>A0A2N0PQD4_9GLOM</name>
<comment type="caution">
    <text evidence="1">The sequence shown here is derived from an EMBL/GenBank/DDBJ whole genome shotgun (WGS) entry which is preliminary data.</text>
</comment>
<dbReference type="EMBL" id="LLXJ01000495">
    <property type="protein sequence ID" value="PKC09032.1"/>
    <property type="molecule type" value="Genomic_DNA"/>
</dbReference>
<reference evidence="1 2" key="1">
    <citation type="submission" date="2016-04" db="EMBL/GenBank/DDBJ databases">
        <title>Genome analyses suggest a sexual origin of heterokaryosis in a supposedly ancient asexual fungus.</title>
        <authorList>
            <person name="Ropars J."/>
            <person name="Sedzielewska K."/>
            <person name="Noel J."/>
            <person name="Charron P."/>
            <person name="Farinelli L."/>
            <person name="Marton T."/>
            <person name="Kruger M."/>
            <person name="Pelin A."/>
            <person name="Brachmann A."/>
            <person name="Corradi N."/>
        </authorList>
    </citation>
    <scope>NUCLEOTIDE SEQUENCE [LARGE SCALE GENOMIC DNA]</scope>
    <source>
        <strain evidence="1 2">A5</strain>
    </source>
</reference>
<reference evidence="1 2" key="2">
    <citation type="submission" date="2017-09" db="EMBL/GenBank/DDBJ databases">
        <title>Extensive intraspecific genome diversity in a model arbuscular mycorrhizal fungus.</title>
        <authorList>
            <person name="Chen E.C."/>
            <person name="Morin E."/>
            <person name="Beaudet D."/>
            <person name="Noel J."/>
            <person name="Ndikumana S."/>
            <person name="Charron P."/>
            <person name="St-Onge C."/>
            <person name="Giorgi J."/>
            <person name="Grigoriev I.V."/>
            <person name="Roux C."/>
            <person name="Martin F.M."/>
            <person name="Corradi N."/>
        </authorList>
    </citation>
    <scope>NUCLEOTIDE SEQUENCE [LARGE SCALE GENOMIC DNA]</scope>
    <source>
        <strain evidence="1 2">A5</strain>
    </source>
</reference>
<dbReference type="Proteomes" id="UP000232722">
    <property type="component" value="Unassembled WGS sequence"/>
</dbReference>
<evidence type="ECO:0008006" key="3">
    <source>
        <dbReference type="Google" id="ProtNLM"/>
    </source>
</evidence>
<organism evidence="1 2">
    <name type="scientific">Rhizophagus irregularis</name>
    <dbReference type="NCBI Taxonomy" id="588596"/>
    <lineage>
        <taxon>Eukaryota</taxon>
        <taxon>Fungi</taxon>
        <taxon>Fungi incertae sedis</taxon>
        <taxon>Mucoromycota</taxon>
        <taxon>Glomeromycotina</taxon>
        <taxon>Glomeromycetes</taxon>
        <taxon>Glomerales</taxon>
        <taxon>Glomeraceae</taxon>
        <taxon>Rhizophagus</taxon>
    </lineage>
</organism>
<evidence type="ECO:0000313" key="2">
    <source>
        <dbReference type="Proteomes" id="UP000232722"/>
    </source>
</evidence>
<accession>A0A2N0PQD4</accession>
<proteinExistence type="predicted"/>